<dbReference type="InterPro" id="IPR036513">
    <property type="entry name" value="STAS_dom_sf"/>
</dbReference>
<dbReference type="RefSeq" id="WP_161437324.1">
    <property type="nucleotide sequence ID" value="NZ_WXYO01000009.1"/>
</dbReference>
<evidence type="ECO:0000259" key="6">
    <source>
        <dbReference type="PROSITE" id="PS50801"/>
    </source>
</evidence>
<evidence type="ECO:0000256" key="5">
    <source>
        <dbReference type="SAM" id="Phobius"/>
    </source>
</evidence>
<dbReference type="AlphaFoldDB" id="A0A6L9EHX2"/>
<evidence type="ECO:0000256" key="3">
    <source>
        <dbReference type="ARBA" id="ARBA00022989"/>
    </source>
</evidence>
<dbReference type="InterPro" id="IPR002645">
    <property type="entry name" value="STAS_dom"/>
</dbReference>
<dbReference type="EMBL" id="WXYO01000009">
    <property type="protein sequence ID" value="NAS14283.1"/>
    <property type="molecule type" value="Genomic_DNA"/>
</dbReference>
<dbReference type="Pfam" id="PF01740">
    <property type="entry name" value="STAS"/>
    <property type="match status" value="1"/>
</dbReference>
<gene>
    <name evidence="7" type="primary">sulP</name>
    <name evidence="7" type="ORF">GTQ38_19890</name>
</gene>
<feature type="transmembrane region" description="Helical" evidence="5">
    <location>
        <begin position="353"/>
        <end position="372"/>
    </location>
</feature>
<dbReference type="GO" id="GO:0016020">
    <property type="term" value="C:membrane"/>
    <property type="evidence" value="ECO:0007669"/>
    <property type="project" value="UniProtKB-SubCell"/>
</dbReference>
<feature type="transmembrane region" description="Helical" evidence="5">
    <location>
        <begin position="326"/>
        <end position="347"/>
    </location>
</feature>
<keyword evidence="8" id="KW-1185">Reference proteome</keyword>
<evidence type="ECO:0000313" key="7">
    <source>
        <dbReference type="EMBL" id="NAS14283.1"/>
    </source>
</evidence>
<feature type="transmembrane region" description="Helical" evidence="5">
    <location>
        <begin position="384"/>
        <end position="414"/>
    </location>
</feature>
<dbReference type="SUPFAM" id="SSF52091">
    <property type="entry name" value="SpoIIaa-like"/>
    <property type="match status" value="1"/>
</dbReference>
<dbReference type="Pfam" id="PF00916">
    <property type="entry name" value="Sulfate_transp"/>
    <property type="match status" value="1"/>
</dbReference>
<dbReference type="PANTHER" id="PTHR11814">
    <property type="entry name" value="SULFATE TRANSPORTER"/>
    <property type="match status" value="1"/>
</dbReference>
<sequence>MQGFLPSIHWLRSYKLSDLPKDLIAGITVGVVIVPQGMAYAMLAGLPPEYGLYASLVPLLIYLLMGTSRQLAIGPVALDSLLVAVGLGSLGLVQPENYIVAAIFLAFLVGAIQFLFGLLRMGFLVNFLSKPVISGFTSAAALIIIVSQLKHLLGVQLNGVSSFYPILYGLAQKLEATNVFDLSIGLLGIVLLLALRKLSRRIPAVLLVVILGIIAVYFFKLEGHGVQVVGRIPAGLPVFQVPTYSMELFLELWPFALTLALVGYLEAISIAKGIADKNDEDTLDANQELLALGTANMTGSFFQSYPVTGGFSRSAVNYEAGAKTNLFALFTVILVVITLLFLTPLFYFLPNAVLASIIIVAVIRLIDLAYAADLWKRRKDEFAVLLLTFLLTLLLGITQGILIGILFSLLLMVYRTSKPHFAVLGNIKGSDYYRNINRFDDKVEVREDLLIVRFDSQMYFGNANYFKNQLSKFIVKKGPALKAVILNAEAINYIDASATQMLIRVIRELHAKNINFYIAGAIGPARDIIFNSGIIKELGPDCLFVETKEAVAYYDNPKAISEIGSRLAHQNKGNRKE</sequence>
<dbReference type="PROSITE" id="PS50801">
    <property type="entry name" value="STAS"/>
    <property type="match status" value="1"/>
</dbReference>
<comment type="caution">
    <text evidence="7">The sequence shown here is derived from an EMBL/GenBank/DDBJ whole genome shotgun (WGS) entry which is preliminary data.</text>
</comment>
<evidence type="ECO:0000256" key="1">
    <source>
        <dbReference type="ARBA" id="ARBA00004141"/>
    </source>
</evidence>
<keyword evidence="2 5" id="KW-0812">Transmembrane</keyword>
<reference evidence="7 8" key="1">
    <citation type="submission" date="2020-01" db="EMBL/GenBank/DDBJ databases">
        <title>Bacteria diversity of Porities sp.</title>
        <authorList>
            <person name="Wang G."/>
        </authorList>
    </citation>
    <scope>NUCLEOTIDE SEQUENCE [LARGE SCALE GENOMIC DNA]</scope>
    <source>
        <strain evidence="7 8">R33</strain>
    </source>
</reference>
<name>A0A6L9EHX2_9FLAO</name>
<comment type="subcellular location">
    <subcellularLocation>
        <location evidence="1">Membrane</location>
        <topology evidence="1">Multi-pass membrane protein</topology>
    </subcellularLocation>
</comment>
<dbReference type="InterPro" id="IPR011547">
    <property type="entry name" value="SLC26A/SulP_dom"/>
</dbReference>
<feature type="transmembrane region" description="Helical" evidence="5">
    <location>
        <begin position="252"/>
        <end position="271"/>
    </location>
</feature>
<dbReference type="Proteomes" id="UP000475249">
    <property type="component" value="Unassembled WGS sequence"/>
</dbReference>
<keyword evidence="4 5" id="KW-0472">Membrane</keyword>
<feature type="transmembrane region" description="Helical" evidence="5">
    <location>
        <begin position="23"/>
        <end position="44"/>
    </location>
</feature>
<dbReference type="InterPro" id="IPR018045">
    <property type="entry name" value="S04_transporter_CS"/>
</dbReference>
<organism evidence="7 8">
    <name type="scientific">Poritiphilus flavus</name>
    <dbReference type="NCBI Taxonomy" id="2697053"/>
    <lineage>
        <taxon>Bacteria</taxon>
        <taxon>Pseudomonadati</taxon>
        <taxon>Bacteroidota</taxon>
        <taxon>Flavobacteriia</taxon>
        <taxon>Flavobacteriales</taxon>
        <taxon>Flavobacteriaceae</taxon>
        <taxon>Poritiphilus</taxon>
    </lineage>
</organism>
<evidence type="ECO:0000256" key="4">
    <source>
        <dbReference type="ARBA" id="ARBA00023136"/>
    </source>
</evidence>
<feature type="domain" description="STAS" evidence="6">
    <location>
        <begin position="439"/>
        <end position="554"/>
    </location>
</feature>
<dbReference type="NCBIfam" id="TIGR00815">
    <property type="entry name" value="sulP"/>
    <property type="match status" value="1"/>
</dbReference>
<feature type="transmembrane region" description="Helical" evidence="5">
    <location>
        <begin position="176"/>
        <end position="195"/>
    </location>
</feature>
<accession>A0A6L9EHX2</accession>
<evidence type="ECO:0000256" key="2">
    <source>
        <dbReference type="ARBA" id="ARBA00022692"/>
    </source>
</evidence>
<dbReference type="PROSITE" id="PS01130">
    <property type="entry name" value="SLC26A"/>
    <property type="match status" value="1"/>
</dbReference>
<feature type="transmembrane region" description="Helical" evidence="5">
    <location>
        <begin position="202"/>
        <end position="219"/>
    </location>
</feature>
<proteinExistence type="predicted"/>
<protein>
    <submittedName>
        <fullName evidence="7">Sulfate permease</fullName>
    </submittedName>
</protein>
<evidence type="ECO:0000313" key="8">
    <source>
        <dbReference type="Proteomes" id="UP000475249"/>
    </source>
</evidence>
<feature type="transmembrane region" description="Helical" evidence="5">
    <location>
        <begin position="98"/>
        <end position="119"/>
    </location>
</feature>
<dbReference type="Gene3D" id="3.30.750.24">
    <property type="entry name" value="STAS domain"/>
    <property type="match status" value="1"/>
</dbReference>
<dbReference type="InterPro" id="IPR001902">
    <property type="entry name" value="SLC26A/SulP_fam"/>
</dbReference>
<dbReference type="CDD" id="cd07042">
    <property type="entry name" value="STAS_SulP_like_sulfate_transporter"/>
    <property type="match status" value="1"/>
</dbReference>
<feature type="transmembrane region" description="Helical" evidence="5">
    <location>
        <begin position="50"/>
        <end position="65"/>
    </location>
</feature>
<dbReference type="GO" id="GO:0008271">
    <property type="term" value="F:secondary active sulfate transmembrane transporter activity"/>
    <property type="evidence" value="ECO:0007669"/>
    <property type="project" value="InterPro"/>
</dbReference>
<keyword evidence="3 5" id="KW-1133">Transmembrane helix</keyword>
<feature type="transmembrane region" description="Helical" evidence="5">
    <location>
        <begin position="131"/>
        <end position="149"/>
    </location>
</feature>